<dbReference type="EMBL" id="CM008978">
    <property type="protein sequence ID" value="PNW70568.1"/>
    <property type="molecule type" value="Genomic_DNA"/>
</dbReference>
<protein>
    <recommendedName>
        <fullName evidence="1">Glucosidase 2 subunit beta</fullName>
    </recommendedName>
</protein>
<dbReference type="AlphaFoldDB" id="A0A2K3CQK9"/>
<evidence type="ECO:0000256" key="3">
    <source>
        <dbReference type="ARBA" id="ARBA00022824"/>
    </source>
</evidence>
<evidence type="ECO:0000313" key="9">
    <source>
        <dbReference type="Proteomes" id="UP000006906"/>
    </source>
</evidence>
<feature type="domain" description="MRH" evidence="7">
    <location>
        <begin position="468"/>
        <end position="564"/>
    </location>
</feature>
<evidence type="ECO:0000256" key="6">
    <source>
        <dbReference type="SAM" id="SignalP"/>
    </source>
</evidence>
<dbReference type="InterPro" id="IPR039794">
    <property type="entry name" value="Gtb1-like"/>
</dbReference>
<gene>
    <name evidence="8" type="ORF">CHLRE_17g725350v5</name>
</gene>
<dbReference type="Gene3D" id="4.10.400.10">
    <property type="entry name" value="Low-density Lipoprotein Receptor"/>
    <property type="match status" value="1"/>
</dbReference>
<feature type="compositionally biased region" description="Basic and acidic residues" evidence="5">
    <location>
        <begin position="281"/>
        <end position="312"/>
    </location>
</feature>
<dbReference type="Gramene" id="PNW70568">
    <property type="protein sequence ID" value="PNW70568"/>
    <property type="gene ID" value="CHLRE_17g725350v5"/>
</dbReference>
<feature type="compositionally biased region" description="Polar residues" evidence="5">
    <location>
        <begin position="366"/>
        <end position="376"/>
    </location>
</feature>
<dbReference type="PROSITE" id="PS51914">
    <property type="entry name" value="MRH"/>
    <property type="match status" value="1"/>
</dbReference>
<dbReference type="PANTHER" id="PTHR12630:SF1">
    <property type="entry name" value="GLUCOSIDASE 2 SUBUNIT BETA"/>
    <property type="match status" value="1"/>
</dbReference>
<evidence type="ECO:0000256" key="2">
    <source>
        <dbReference type="ARBA" id="ARBA00022729"/>
    </source>
</evidence>
<dbReference type="GeneID" id="5722768"/>
<feature type="signal peptide" evidence="6">
    <location>
        <begin position="1"/>
        <end position="19"/>
    </location>
</feature>
<dbReference type="OMA" id="YENGQHC"/>
<feature type="compositionally biased region" description="Low complexity" evidence="5">
    <location>
        <begin position="201"/>
        <end position="215"/>
    </location>
</feature>
<dbReference type="RefSeq" id="XP_042914791.1">
    <property type="nucleotide sequence ID" value="XM_043072332.1"/>
</dbReference>
<dbReference type="Pfam" id="PF12999">
    <property type="entry name" value="PRKCSH-like"/>
    <property type="match status" value="1"/>
</dbReference>
<keyword evidence="9" id="KW-1185">Reference proteome</keyword>
<dbReference type="InterPro" id="IPR028146">
    <property type="entry name" value="PRKCSH_N"/>
</dbReference>
<dbReference type="InterPro" id="IPR044865">
    <property type="entry name" value="MRH_dom"/>
</dbReference>
<dbReference type="STRING" id="3055.A0A2K3CQK9"/>
<reference evidence="8 9" key="1">
    <citation type="journal article" date="2007" name="Science">
        <title>The Chlamydomonas genome reveals the evolution of key animal and plant functions.</title>
        <authorList>
            <person name="Merchant S.S."/>
            <person name="Prochnik S.E."/>
            <person name="Vallon O."/>
            <person name="Harris E.H."/>
            <person name="Karpowicz S.J."/>
            <person name="Witman G.B."/>
            <person name="Terry A."/>
            <person name="Salamov A."/>
            <person name="Fritz-Laylin L.K."/>
            <person name="Marechal-Drouard L."/>
            <person name="Marshall W.F."/>
            <person name="Qu L.H."/>
            <person name="Nelson D.R."/>
            <person name="Sanderfoot A.A."/>
            <person name="Spalding M.H."/>
            <person name="Kapitonov V.V."/>
            <person name="Ren Q."/>
            <person name="Ferris P."/>
            <person name="Lindquist E."/>
            <person name="Shapiro H."/>
            <person name="Lucas S.M."/>
            <person name="Grimwood J."/>
            <person name="Schmutz J."/>
            <person name="Cardol P."/>
            <person name="Cerutti H."/>
            <person name="Chanfreau G."/>
            <person name="Chen C.L."/>
            <person name="Cognat V."/>
            <person name="Croft M.T."/>
            <person name="Dent R."/>
            <person name="Dutcher S."/>
            <person name="Fernandez E."/>
            <person name="Fukuzawa H."/>
            <person name="Gonzalez-Ballester D."/>
            <person name="Gonzalez-Halphen D."/>
            <person name="Hallmann A."/>
            <person name="Hanikenne M."/>
            <person name="Hippler M."/>
            <person name="Inwood W."/>
            <person name="Jabbari K."/>
            <person name="Kalanon M."/>
            <person name="Kuras R."/>
            <person name="Lefebvre P.A."/>
            <person name="Lemaire S.D."/>
            <person name="Lobanov A.V."/>
            <person name="Lohr M."/>
            <person name="Manuell A."/>
            <person name="Meier I."/>
            <person name="Mets L."/>
            <person name="Mittag M."/>
            <person name="Mittelmeier T."/>
            <person name="Moroney J.V."/>
            <person name="Moseley J."/>
            <person name="Napoli C."/>
            <person name="Nedelcu A.M."/>
            <person name="Niyogi K."/>
            <person name="Novoselov S.V."/>
            <person name="Paulsen I.T."/>
            <person name="Pazour G."/>
            <person name="Purton S."/>
            <person name="Ral J.P."/>
            <person name="Riano-Pachon D.M."/>
            <person name="Riekhof W."/>
            <person name="Rymarquis L."/>
            <person name="Schroda M."/>
            <person name="Stern D."/>
            <person name="Umen J."/>
            <person name="Willows R."/>
            <person name="Wilson N."/>
            <person name="Zimmer S.L."/>
            <person name="Allmer J."/>
            <person name="Balk J."/>
            <person name="Bisova K."/>
            <person name="Chen C.J."/>
            <person name="Elias M."/>
            <person name="Gendler K."/>
            <person name="Hauser C."/>
            <person name="Lamb M.R."/>
            <person name="Ledford H."/>
            <person name="Long J.C."/>
            <person name="Minagawa J."/>
            <person name="Page M.D."/>
            <person name="Pan J."/>
            <person name="Pootakham W."/>
            <person name="Roje S."/>
            <person name="Rose A."/>
            <person name="Stahlberg E."/>
            <person name="Terauchi A.M."/>
            <person name="Yang P."/>
            <person name="Ball S."/>
            <person name="Bowler C."/>
            <person name="Dieckmann C.L."/>
            <person name="Gladyshev V.N."/>
            <person name="Green P."/>
            <person name="Jorgensen R."/>
            <person name="Mayfield S."/>
            <person name="Mueller-Roeber B."/>
            <person name="Rajamani S."/>
            <person name="Sayre R.T."/>
            <person name="Brokstein P."/>
            <person name="Dubchak I."/>
            <person name="Goodstein D."/>
            <person name="Hornick L."/>
            <person name="Huang Y.W."/>
            <person name="Jhaveri J."/>
            <person name="Luo Y."/>
            <person name="Martinez D."/>
            <person name="Ngau W.C."/>
            <person name="Otillar B."/>
            <person name="Poliakov A."/>
            <person name="Porter A."/>
            <person name="Szajkowski L."/>
            <person name="Werner G."/>
            <person name="Zhou K."/>
            <person name="Grigoriev I.V."/>
            <person name="Rokhsar D.S."/>
            <person name="Grossman A.R."/>
        </authorList>
    </citation>
    <scope>NUCLEOTIDE SEQUENCE [LARGE SCALE GENOMIC DNA]</scope>
    <source>
        <strain evidence="9">CC-503</strain>
    </source>
</reference>
<feature type="region of interest" description="Disordered" evidence="5">
    <location>
        <begin position="361"/>
        <end position="418"/>
    </location>
</feature>
<dbReference type="ExpressionAtlas" id="A0A2K3CQK9">
    <property type="expression patterns" value="baseline"/>
</dbReference>
<accession>A0A2K3CQK9</accession>
<dbReference type="InParanoid" id="A0A2K3CQK9"/>
<evidence type="ECO:0000256" key="1">
    <source>
        <dbReference type="ARBA" id="ARBA00022387"/>
    </source>
</evidence>
<dbReference type="Gene3D" id="2.70.130.10">
    <property type="entry name" value="Mannose-6-phosphate receptor binding domain"/>
    <property type="match status" value="1"/>
</dbReference>
<keyword evidence="4" id="KW-1015">Disulfide bond</keyword>
<dbReference type="OrthoDB" id="28322at2759"/>
<dbReference type="Proteomes" id="UP000006906">
    <property type="component" value="Chromosome 17"/>
</dbReference>
<dbReference type="FunCoup" id="A0A2K3CQK9">
    <property type="interactions" value="2079"/>
</dbReference>
<dbReference type="PANTHER" id="PTHR12630">
    <property type="entry name" value="N-LINKED OLIGOSACCHARIDE PROCESSING"/>
    <property type="match status" value="1"/>
</dbReference>
<dbReference type="InterPro" id="IPR036055">
    <property type="entry name" value="LDL_receptor-like_sf"/>
</dbReference>
<feature type="chain" id="PRO_5014451857" description="Glucosidase 2 subunit beta" evidence="6">
    <location>
        <begin position="20"/>
        <end position="593"/>
    </location>
</feature>
<feature type="region of interest" description="Disordered" evidence="5">
    <location>
        <begin position="198"/>
        <end position="316"/>
    </location>
</feature>
<dbReference type="Pfam" id="PF13015">
    <property type="entry name" value="PRKCSH_1"/>
    <property type="match status" value="1"/>
</dbReference>
<dbReference type="InterPro" id="IPR036607">
    <property type="entry name" value="PRKCSH"/>
</dbReference>
<organism evidence="8 9">
    <name type="scientific">Chlamydomonas reinhardtii</name>
    <name type="common">Chlamydomonas smithii</name>
    <dbReference type="NCBI Taxonomy" id="3055"/>
    <lineage>
        <taxon>Eukaryota</taxon>
        <taxon>Viridiplantae</taxon>
        <taxon>Chlorophyta</taxon>
        <taxon>core chlorophytes</taxon>
        <taxon>Chlorophyceae</taxon>
        <taxon>CS clade</taxon>
        <taxon>Chlamydomonadales</taxon>
        <taxon>Chlamydomonadaceae</taxon>
        <taxon>Chlamydomonas</taxon>
    </lineage>
</organism>
<name>A0A2K3CQK9_CHLRE</name>
<keyword evidence="2 6" id="KW-0732">Signal</keyword>
<dbReference type="InterPro" id="IPR009011">
    <property type="entry name" value="Man6P_isomerase_rcpt-bd_dom_sf"/>
</dbReference>
<evidence type="ECO:0000256" key="5">
    <source>
        <dbReference type="SAM" id="MobiDB-lite"/>
    </source>
</evidence>
<keyword evidence="3" id="KW-0256">Endoplasmic reticulum</keyword>
<dbReference type="GO" id="GO:0017177">
    <property type="term" value="C:glucosidase II complex"/>
    <property type="evidence" value="ECO:0000318"/>
    <property type="project" value="GO_Central"/>
</dbReference>
<evidence type="ECO:0000259" key="7">
    <source>
        <dbReference type="PROSITE" id="PS51914"/>
    </source>
</evidence>
<evidence type="ECO:0000256" key="4">
    <source>
        <dbReference type="ARBA" id="ARBA00023157"/>
    </source>
</evidence>
<sequence>MRGSVALLLLAGLALCANAQNAIRGLNPDLAAHYSGAGGKFTCISGGKTIPFKQVNDDYCDCADGSDEPGTAACHNGRFYCRNLGHEPKLLAAAFVDDGVCDCCDGSDEVKGKCSNTCLQASAAHRESLKSNIAQYEQALATKADFISQARAFKQKLQTKAATIDQDYAAAQAEVERLKAEVSRLEAEESVQRAAEEAQRAADQAAQEQAAAAAAEHQELNAGSDGHAERTLQEEGQQASEEREETPEERGRRIASQWTNDPEAAGVPSSQEHVNEGQGEGEEHEHHGDYSHQDQHDHEDGDGEYHEPRPDRDEQEALSEWEDFMVFVGIVQEWGARWWHTLKTVFQKGIRDEVLAHRERQRQRVQEASSNQGNQETRGRRRQRQARAVDSPTPKPARRQRSRPATASSQPAAARIADASTPLGEVRAKLYDAEATLREAERDKERIATYLYGNLDFGPEDIFLALADQCFTSSQTRWTYEACIFKHAVQREGYSNSVTVGRWSGFSSDYKTMLFTGGDECWNVGPRSFTVAMSCGNENVLSDGEEPATCAYSAKFTSPALCNDEELIGLRNQLANLEAFEREVAEKIAKDEL</sequence>
<proteinExistence type="predicted"/>
<dbReference type="GO" id="GO:0006491">
    <property type="term" value="P:N-glycan processing"/>
    <property type="evidence" value="ECO:0000318"/>
    <property type="project" value="GO_Central"/>
</dbReference>
<evidence type="ECO:0000313" key="8">
    <source>
        <dbReference type="EMBL" id="PNW70568.1"/>
    </source>
</evidence>
<dbReference type="SUPFAM" id="SSF57424">
    <property type="entry name" value="LDL receptor-like module"/>
    <property type="match status" value="1"/>
</dbReference>
<dbReference type="SUPFAM" id="SSF50911">
    <property type="entry name" value="Mannose 6-phosphate receptor domain"/>
    <property type="match status" value="1"/>
</dbReference>